<protein>
    <submittedName>
        <fullName evidence="3">VanZ family protein</fullName>
    </submittedName>
</protein>
<dbReference type="Proteomes" id="UP001501510">
    <property type="component" value="Unassembled WGS sequence"/>
</dbReference>
<accession>A0ABN1JJZ8</accession>
<proteinExistence type="predicted"/>
<feature type="transmembrane region" description="Helical" evidence="1">
    <location>
        <begin position="64"/>
        <end position="83"/>
    </location>
</feature>
<feature type="transmembrane region" description="Helical" evidence="1">
    <location>
        <begin position="7"/>
        <end position="30"/>
    </location>
</feature>
<evidence type="ECO:0000313" key="4">
    <source>
        <dbReference type="Proteomes" id="UP001501510"/>
    </source>
</evidence>
<dbReference type="Pfam" id="PF04892">
    <property type="entry name" value="VanZ"/>
    <property type="match status" value="1"/>
</dbReference>
<keyword evidence="1" id="KW-0472">Membrane</keyword>
<feature type="transmembrane region" description="Helical" evidence="1">
    <location>
        <begin position="36"/>
        <end position="57"/>
    </location>
</feature>
<evidence type="ECO:0000313" key="3">
    <source>
        <dbReference type="EMBL" id="GAA0741425.1"/>
    </source>
</evidence>
<dbReference type="RefSeq" id="WP_343761688.1">
    <property type="nucleotide sequence ID" value="NZ_BAAACG010000010.1"/>
</dbReference>
<feature type="transmembrane region" description="Helical" evidence="1">
    <location>
        <begin position="167"/>
        <end position="188"/>
    </location>
</feature>
<evidence type="ECO:0000256" key="1">
    <source>
        <dbReference type="SAM" id="Phobius"/>
    </source>
</evidence>
<gene>
    <name evidence="3" type="ORF">GCM10008906_22520</name>
</gene>
<feature type="domain" description="VanZ-like" evidence="2">
    <location>
        <begin position="71"/>
        <end position="182"/>
    </location>
</feature>
<feature type="transmembrane region" description="Helical" evidence="1">
    <location>
        <begin position="140"/>
        <end position="161"/>
    </location>
</feature>
<dbReference type="EMBL" id="BAAACG010000010">
    <property type="protein sequence ID" value="GAA0741425.1"/>
    <property type="molecule type" value="Genomic_DNA"/>
</dbReference>
<comment type="caution">
    <text evidence="3">The sequence shown here is derived from an EMBL/GenBank/DDBJ whole genome shotgun (WGS) entry which is preliminary data.</text>
</comment>
<keyword evidence="1" id="KW-0812">Transmembrane</keyword>
<keyword evidence="4" id="KW-1185">Reference proteome</keyword>
<organism evidence="3 4">
    <name type="scientific">Clostridium oceanicum</name>
    <dbReference type="NCBI Taxonomy" id="1543"/>
    <lineage>
        <taxon>Bacteria</taxon>
        <taxon>Bacillati</taxon>
        <taxon>Bacillota</taxon>
        <taxon>Clostridia</taxon>
        <taxon>Eubacteriales</taxon>
        <taxon>Clostridiaceae</taxon>
        <taxon>Clostridium</taxon>
    </lineage>
</organism>
<dbReference type="InterPro" id="IPR006976">
    <property type="entry name" value="VanZ-like"/>
</dbReference>
<reference evidence="3 4" key="1">
    <citation type="journal article" date="2019" name="Int. J. Syst. Evol. Microbiol.">
        <title>The Global Catalogue of Microorganisms (GCM) 10K type strain sequencing project: providing services to taxonomists for standard genome sequencing and annotation.</title>
        <authorList>
            <consortium name="The Broad Institute Genomics Platform"/>
            <consortium name="The Broad Institute Genome Sequencing Center for Infectious Disease"/>
            <person name="Wu L."/>
            <person name="Ma J."/>
        </authorList>
    </citation>
    <scope>NUCLEOTIDE SEQUENCE [LARGE SCALE GENOMIC DNA]</scope>
    <source>
        <strain evidence="3 4">JCM 1407</strain>
    </source>
</reference>
<feature type="transmembrane region" description="Helical" evidence="1">
    <location>
        <begin position="103"/>
        <end position="128"/>
    </location>
</feature>
<keyword evidence="1" id="KW-1133">Transmembrane helix</keyword>
<evidence type="ECO:0000259" key="2">
    <source>
        <dbReference type="Pfam" id="PF04892"/>
    </source>
</evidence>
<name>A0ABN1JJZ8_9CLOT</name>
<sequence>MLKKSVIFVLSLFLSWALYFFVISEFMIRFMEGSTALSFAVMFFIAFVFYSFTLWVVTRKFNKLHIDILAALYFFIIIGLTFFKTSYSNAAININPFNILREFQQYFAHTLILTISNLFIYLPLGLYIKNKVKVSNKRLFLSWFIYIILVESIQAAAHTGIFDINDIITNTLGFLIGVLLNSLVIKYFSRNSISYMKGLQ</sequence>